<reference evidence="4 5" key="1">
    <citation type="journal article" date="2014" name="PLoS Genet.">
        <title>Analysis of the Phlebiopsis gigantea genome, transcriptome and secretome provides insight into its pioneer colonization strategies of wood.</title>
        <authorList>
            <person name="Hori C."/>
            <person name="Ishida T."/>
            <person name="Igarashi K."/>
            <person name="Samejima M."/>
            <person name="Suzuki H."/>
            <person name="Master E."/>
            <person name="Ferreira P."/>
            <person name="Ruiz-Duenas F.J."/>
            <person name="Held B."/>
            <person name="Canessa P."/>
            <person name="Larrondo L.F."/>
            <person name="Schmoll M."/>
            <person name="Druzhinina I.S."/>
            <person name="Kubicek C.P."/>
            <person name="Gaskell J.A."/>
            <person name="Kersten P."/>
            <person name="St John F."/>
            <person name="Glasner J."/>
            <person name="Sabat G."/>
            <person name="Splinter BonDurant S."/>
            <person name="Syed K."/>
            <person name="Yadav J."/>
            <person name="Mgbeahuruike A.C."/>
            <person name="Kovalchuk A."/>
            <person name="Asiegbu F.O."/>
            <person name="Lackner G."/>
            <person name="Hoffmeister D."/>
            <person name="Rencoret J."/>
            <person name="Gutierrez A."/>
            <person name="Sun H."/>
            <person name="Lindquist E."/>
            <person name="Barry K."/>
            <person name="Riley R."/>
            <person name="Grigoriev I.V."/>
            <person name="Henrissat B."/>
            <person name="Kues U."/>
            <person name="Berka R.M."/>
            <person name="Martinez A.T."/>
            <person name="Covert S.F."/>
            <person name="Blanchette R.A."/>
            <person name="Cullen D."/>
        </authorList>
    </citation>
    <scope>NUCLEOTIDE SEQUENCE [LARGE SCALE GENOMIC DNA]</scope>
    <source>
        <strain evidence="4 5">11061_1 CR5-6</strain>
    </source>
</reference>
<dbReference type="InterPro" id="IPR036291">
    <property type="entry name" value="NAD(P)-bd_dom_sf"/>
</dbReference>
<keyword evidence="5" id="KW-1185">Reference proteome</keyword>
<dbReference type="GO" id="GO:0051287">
    <property type="term" value="F:NAD binding"/>
    <property type="evidence" value="ECO:0007669"/>
    <property type="project" value="InterPro"/>
</dbReference>
<evidence type="ECO:0000256" key="2">
    <source>
        <dbReference type="ARBA" id="ARBA00023027"/>
    </source>
</evidence>
<sequence>MPSTLPSPPFANLLVVHLDWDLPPSHHARLAPYFLNITSVLKGAPTDAQLMAADFSAAGSNEIIGSQLWEERRAEREQDGRVRLANAAGVHVEAIGQYFIATTLALYHRLQEQILIGHNEKRWAIGTEFGSDNSWIFVQGLLHKTVGVLGCGHIGRECARLASASGARVFAANASGMCQSLGGYTIPGTGDPDGILPAAWFSMTRRDSLEAFLTQCDETLRWIKPSSVLGNVGRGDVVDTDALVHALDEGRLAGAVLDVVNPEPLPDGHTLFGRKNVIVTPHVSGRSLTYPELALDLLVTNLERLLAGENL</sequence>
<name>A0A0C3RYZ0_PHLG1</name>
<evidence type="ECO:0000256" key="1">
    <source>
        <dbReference type="ARBA" id="ARBA00023002"/>
    </source>
</evidence>
<dbReference type="GO" id="GO:0016491">
    <property type="term" value="F:oxidoreductase activity"/>
    <property type="evidence" value="ECO:0007669"/>
    <property type="project" value="UniProtKB-KW"/>
</dbReference>
<dbReference type="AlphaFoldDB" id="A0A0C3RYZ0"/>
<dbReference type="EMBL" id="KN840771">
    <property type="protein sequence ID" value="KIP01537.1"/>
    <property type="molecule type" value="Genomic_DNA"/>
</dbReference>
<evidence type="ECO:0000259" key="3">
    <source>
        <dbReference type="Pfam" id="PF02826"/>
    </source>
</evidence>
<gene>
    <name evidence="4" type="ORF">PHLGIDRAFT_123269</name>
</gene>
<protein>
    <recommendedName>
        <fullName evidence="3">D-isomer specific 2-hydroxyacid dehydrogenase NAD-binding domain-containing protein</fullName>
    </recommendedName>
</protein>
<dbReference type="Proteomes" id="UP000053257">
    <property type="component" value="Unassembled WGS sequence"/>
</dbReference>
<dbReference type="STRING" id="745531.A0A0C3RYZ0"/>
<feature type="domain" description="D-isomer specific 2-hydroxyacid dehydrogenase NAD-binding" evidence="3">
    <location>
        <begin position="120"/>
        <end position="284"/>
    </location>
</feature>
<dbReference type="Gene3D" id="3.40.50.720">
    <property type="entry name" value="NAD(P)-binding Rossmann-like Domain"/>
    <property type="match status" value="2"/>
</dbReference>
<dbReference type="PANTHER" id="PTHR43333">
    <property type="entry name" value="2-HACID_DH_C DOMAIN-CONTAINING PROTEIN"/>
    <property type="match status" value="1"/>
</dbReference>
<dbReference type="Pfam" id="PF02826">
    <property type="entry name" value="2-Hacid_dh_C"/>
    <property type="match status" value="1"/>
</dbReference>
<dbReference type="SUPFAM" id="SSF51735">
    <property type="entry name" value="NAD(P)-binding Rossmann-fold domains"/>
    <property type="match status" value="1"/>
</dbReference>
<dbReference type="InterPro" id="IPR006140">
    <property type="entry name" value="D-isomer_DH_NAD-bd"/>
</dbReference>
<evidence type="ECO:0000313" key="5">
    <source>
        <dbReference type="Proteomes" id="UP000053257"/>
    </source>
</evidence>
<keyword evidence="2" id="KW-0520">NAD</keyword>
<dbReference type="PANTHER" id="PTHR43333:SF1">
    <property type="entry name" value="D-ISOMER SPECIFIC 2-HYDROXYACID DEHYDROGENASE NAD-BINDING DOMAIN-CONTAINING PROTEIN"/>
    <property type="match status" value="1"/>
</dbReference>
<proteinExistence type="predicted"/>
<dbReference type="HOGENOM" id="CLU_019796_1_0_1"/>
<accession>A0A0C3RYZ0</accession>
<keyword evidence="1" id="KW-0560">Oxidoreductase</keyword>
<dbReference type="OrthoDB" id="298012at2759"/>
<evidence type="ECO:0000313" key="4">
    <source>
        <dbReference type="EMBL" id="KIP01537.1"/>
    </source>
</evidence>
<organism evidence="4 5">
    <name type="scientific">Phlebiopsis gigantea (strain 11061_1 CR5-6)</name>
    <name type="common">White-rot fungus</name>
    <name type="synonym">Peniophora gigantea</name>
    <dbReference type="NCBI Taxonomy" id="745531"/>
    <lineage>
        <taxon>Eukaryota</taxon>
        <taxon>Fungi</taxon>
        <taxon>Dikarya</taxon>
        <taxon>Basidiomycota</taxon>
        <taxon>Agaricomycotina</taxon>
        <taxon>Agaricomycetes</taxon>
        <taxon>Polyporales</taxon>
        <taxon>Phanerochaetaceae</taxon>
        <taxon>Phlebiopsis</taxon>
    </lineage>
</organism>